<accession>A0A7S3DUT4</accession>
<dbReference type="AlphaFoldDB" id="A0A7S3DUT4"/>
<proteinExistence type="predicted"/>
<dbReference type="EMBL" id="HBHT01031190">
    <property type="protein sequence ID" value="CAD9983168.1"/>
    <property type="molecule type" value="Transcribed_RNA"/>
</dbReference>
<evidence type="ECO:0000313" key="2">
    <source>
        <dbReference type="EMBL" id="CAD9983168.1"/>
    </source>
</evidence>
<evidence type="ECO:0000256" key="1">
    <source>
        <dbReference type="SAM" id="MobiDB-lite"/>
    </source>
</evidence>
<protein>
    <submittedName>
        <fullName evidence="2">Uncharacterized protein</fullName>
    </submittedName>
</protein>
<sequence length="146" mass="16457">MYKEEYRMQQDREEGNQSSNEQTRESDASVMLMGDDDSASYEVPHEPVKAPIVSEGLDSIRKKAYSGNAYTQLVPKFENITRYIKTNGDYSVVDNALNDALKTLLATHGNNGSGGDAKKSGYVSTPSIKRKKKKTRDWRLLHHLDE</sequence>
<organism evidence="2">
    <name type="scientific">Entomoneis paludosa</name>
    <dbReference type="NCBI Taxonomy" id="265537"/>
    <lineage>
        <taxon>Eukaryota</taxon>
        <taxon>Sar</taxon>
        <taxon>Stramenopiles</taxon>
        <taxon>Ochrophyta</taxon>
        <taxon>Bacillariophyta</taxon>
        <taxon>Bacillariophyceae</taxon>
        <taxon>Bacillariophycidae</taxon>
        <taxon>Entomoneidaceae</taxon>
        <taxon>Entomoneis</taxon>
    </lineage>
</organism>
<feature type="region of interest" description="Disordered" evidence="1">
    <location>
        <begin position="1"/>
        <end position="29"/>
    </location>
</feature>
<feature type="compositionally biased region" description="Basic and acidic residues" evidence="1">
    <location>
        <begin position="1"/>
        <end position="15"/>
    </location>
</feature>
<gene>
    <name evidence="2" type="ORF">APAL1065_LOCUS20966</name>
</gene>
<reference evidence="2" key="1">
    <citation type="submission" date="2021-01" db="EMBL/GenBank/DDBJ databases">
        <authorList>
            <person name="Corre E."/>
            <person name="Pelletier E."/>
            <person name="Niang G."/>
            <person name="Scheremetjew M."/>
            <person name="Finn R."/>
            <person name="Kale V."/>
            <person name="Holt S."/>
            <person name="Cochrane G."/>
            <person name="Meng A."/>
            <person name="Brown T."/>
            <person name="Cohen L."/>
        </authorList>
    </citation>
    <scope>NUCLEOTIDE SEQUENCE</scope>
    <source>
        <strain evidence="2">CCMP125</strain>
    </source>
</reference>
<name>A0A7S3DUT4_9STRA</name>
<feature type="region of interest" description="Disordered" evidence="1">
    <location>
        <begin position="107"/>
        <end position="135"/>
    </location>
</feature>